<dbReference type="GO" id="GO:0005524">
    <property type="term" value="F:ATP binding"/>
    <property type="evidence" value="ECO:0007669"/>
    <property type="project" value="UniProtKB-KW"/>
</dbReference>
<feature type="domain" description="Histidine kinase" evidence="11">
    <location>
        <begin position="162"/>
        <end position="405"/>
    </location>
</feature>
<feature type="coiled-coil region" evidence="9">
    <location>
        <begin position="116"/>
        <end position="153"/>
    </location>
</feature>
<keyword evidence="6" id="KW-0418">Kinase</keyword>
<keyword evidence="10" id="KW-0812">Transmembrane</keyword>
<keyword evidence="3" id="KW-0597">Phosphoprotein</keyword>
<keyword evidence="9" id="KW-0175">Coiled coil</keyword>
<dbReference type="SUPFAM" id="SSF47384">
    <property type="entry name" value="Homodimeric domain of signal transducing histidine kinase"/>
    <property type="match status" value="1"/>
</dbReference>
<comment type="caution">
    <text evidence="12">The sequence shown here is derived from an EMBL/GenBank/DDBJ whole genome shotgun (WGS) entry which is preliminary data.</text>
</comment>
<dbReference type="CDD" id="cd00082">
    <property type="entry name" value="HisKA"/>
    <property type="match status" value="1"/>
</dbReference>
<dbReference type="EMBL" id="MRCE01000030">
    <property type="protein sequence ID" value="OKH33341.1"/>
    <property type="molecule type" value="Genomic_DNA"/>
</dbReference>
<dbReference type="InterPro" id="IPR003661">
    <property type="entry name" value="HisK_dim/P_dom"/>
</dbReference>
<dbReference type="Gene3D" id="3.30.565.10">
    <property type="entry name" value="Histidine kinase-like ATPase, C-terminal domain"/>
    <property type="match status" value="1"/>
</dbReference>
<dbReference type="InterPro" id="IPR036890">
    <property type="entry name" value="HATPase_C_sf"/>
</dbReference>
<dbReference type="PROSITE" id="PS50109">
    <property type="entry name" value="HIS_KIN"/>
    <property type="match status" value="1"/>
</dbReference>
<name>A0A1U7IA26_9CYAN</name>
<feature type="transmembrane region" description="Helical" evidence="10">
    <location>
        <begin position="82"/>
        <end position="103"/>
    </location>
</feature>
<evidence type="ECO:0000256" key="1">
    <source>
        <dbReference type="ARBA" id="ARBA00000085"/>
    </source>
</evidence>
<gene>
    <name evidence="12" type="ORF">NIES2119_23365</name>
</gene>
<dbReference type="RefSeq" id="WP_073595909.1">
    <property type="nucleotide sequence ID" value="NZ_MRCE01000030.1"/>
</dbReference>
<evidence type="ECO:0000256" key="9">
    <source>
        <dbReference type="SAM" id="Coils"/>
    </source>
</evidence>
<keyword evidence="7" id="KW-0067">ATP-binding</keyword>
<evidence type="ECO:0000313" key="13">
    <source>
        <dbReference type="Proteomes" id="UP000185860"/>
    </source>
</evidence>
<dbReference type="InterPro" id="IPR036097">
    <property type="entry name" value="HisK_dim/P_sf"/>
</dbReference>
<evidence type="ECO:0000256" key="2">
    <source>
        <dbReference type="ARBA" id="ARBA00012438"/>
    </source>
</evidence>
<evidence type="ECO:0000259" key="11">
    <source>
        <dbReference type="PROSITE" id="PS50109"/>
    </source>
</evidence>
<reference evidence="12 13" key="1">
    <citation type="submission" date="2016-11" db="EMBL/GenBank/DDBJ databases">
        <title>Draft Genome Sequences of Nine Cyanobacterial Strains from Diverse Habitats.</title>
        <authorList>
            <person name="Zhu T."/>
            <person name="Hou S."/>
            <person name="Lu X."/>
            <person name="Hess W.R."/>
        </authorList>
    </citation>
    <scope>NUCLEOTIDE SEQUENCE [LARGE SCALE GENOMIC DNA]</scope>
    <source>
        <strain evidence="12 13">IAM M-71</strain>
    </source>
</reference>
<proteinExistence type="predicted"/>
<feature type="transmembrane region" description="Helical" evidence="10">
    <location>
        <begin position="25"/>
        <end position="43"/>
    </location>
</feature>
<dbReference type="InterPro" id="IPR005467">
    <property type="entry name" value="His_kinase_dom"/>
</dbReference>
<dbReference type="EC" id="2.7.13.3" evidence="2"/>
<protein>
    <recommendedName>
        <fullName evidence="2">histidine kinase</fullName>
        <ecNumber evidence="2">2.7.13.3</ecNumber>
    </recommendedName>
</protein>
<evidence type="ECO:0000256" key="10">
    <source>
        <dbReference type="SAM" id="Phobius"/>
    </source>
</evidence>
<evidence type="ECO:0000256" key="5">
    <source>
        <dbReference type="ARBA" id="ARBA00022741"/>
    </source>
</evidence>
<dbReference type="InterPro" id="IPR004358">
    <property type="entry name" value="Sig_transdc_His_kin-like_C"/>
</dbReference>
<evidence type="ECO:0000256" key="8">
    <source>
        <dbReference type="ARBA" id="ARBA00023012"/>
    </source>
</evidence>
<dbReference type="InterPro" id="IPR003594">
    <property type="entry name" value="HATPase_dom"/>
</dbReference>
<evidence type="ECO:0000256" key="6">
    <source>
        <dbReference type="ARBA" id="ARBA00022777"/>
    </source>
</evidence>
<feature type="transmembrane region" description="Helical" evidence="10">
    <location>
        <begin position="50"/>
        <end position="70"/>
    </location>
</feature>
<dbReference type="PANTHER" id="PTHR43065">
    <property type="entry name" value="SENSOR HISTIDINE KINASE"/>
    <property type="match status" value="1"/>
</dbReference>
<comment type="catalytic activity">
    <reaction evidence="1">
        <text>ATP + protein L-histidine = ADP + protein N-phospho-L-histidine.</text>
        <dbReference type="EC" id="2.7.13.3"/>
    </reaction>
</comment>
<evidence type="ECO:0000256" key="7">
    <source>
        <dbReference type="ARBA" id="ARBA00022840"/>
    </source>
</evidence>
<dbReference type="STRING" id="454136.NIES2119_23365"/>
<dbReference type="Gene3D" id="1.10.287.130">
    <property type="match status" value="1"/>
</dbReference>
<dbReference type="AlphaFoldDB" id="A0A1U7IA26"/>
<dbReference type="SUPFAM" id="SSF55874">
    <property type="entry name" value="ATPase domain of HSP90 chaperone/DNA topoisomerase II/histidine kinase"/>
    <property type="match status" value="1"/>
</dbReference>
<accession>A0A1U7IA26</accession>
<evidence type="ECO:0000256" key="4">
    <source>
        <dbReference type="ARBA" id="ARBA00022679"/>
    </source>
</evidence>
<sequence length="407" mass="46512">MWNTICFPIAYILDRVEIVGGLENIIIASCYFFISLLIFADLWHYRKITINWLTILIASLFLISSGSYIFPKLIIATESKLLVNDIASNWVGLLPAIAFFIIYQRYQLLLQATPPNESKQELEQRLQETTKKLQEAQADLAKVYRHLTQVERLTILGQLVSGVAHEINNPINFIYGNLPYLEEYTEALLKVIDVYQQTYPTNLEIEQLMEEVDLDYVRSDFPYIIDSIKVGADRIRESVQNLRNFYRSDESQMKGADINLGIESSLLLLYNYYKNKIQIIKELNELPLVECYVTQINQVLLTVLGKAISALLETENNCQTLNTKKIVIHSKKNSNNFVTIQIAINTEVKESIFEPIFDFKSIGIGTGLGLSIAHQIITEVHQGNLYCQSKLGEGTTFTIKLPINQVR</sequence>
<dbReference type="Proteomes" id="UP000185860">
    <property type="component" value="Unassembled WGS sequence"/>
</dbReference>
<dbReference type="Pfam" id="PF02518">
    <property type="entry name" value="HATPase_c"/>
    <property type="match status" value="1"/>
</dbReference>
<dbReference type="PRINTS" id="PR00344">
    <property type="entry name" value="BCTRLSENSOR"/>
</dbReference>
<evidence type="ECO:0000313" key="12">
    <source>
        <dbReference type="EMBL" id="OKH33341.1"/>
    </source>
</evidence>
<keyword evidence="10" id="KW-1133">Transmembrane helix</keyword>
<keyword evidence="10" id="KW-0472">Membrane</keyword>
<evidence type="ECO:0000256" key="3">
    <source>
        <dbReference type="ARBA" id="ARBA00022553"/>
    </source>
</evidence>
<dbReference type="PANTHER" id="PTHR43065:SF46">
    <property type="entry name" value="C4-DICARBOXYLATE TRANSPORT SENSOR PROTEIN DCTB"/>
    <property type="match status" value="1"/>
</dbReference>
<keyword evidence="4" id="KW-0808">Transferase</keyword>
<dbReference type="OrthoDB" id="9815750at2"/>
<keyword evidence="8" id="KW-0902">Two-component regulatory system</keyword>
<organism evidence="12 13">
    <name type="scientific">[Phormidium ambiguum] IAM M-71</name>
    <dbReference type="NCBI Taxonomy" id="454136"/>
    <lineage>
        <taxon>Bacteria</taxon>
        <taxon>Bacillati</taxon>
        <taxon>Cyanobacteriota</taxon>
        <taxon>Cyanophyceae</taxon>
        <taxon>Oscillatoriophycideae</taxon>
        <taxon>Aerosakkonematales</taxon>
        <taxon>Aerosakkonemataceae</taxon>
        <taxon>Floridanema</taxon>
    </lineage>
</organism>
<keyword evidence="5" id="KW-0547">Nucleotide-binding</keyword>
<dbReference type="GO" id="GO:0000155">
    <property type="term" value="F:phosphorelay sensor kinase activity"/>
    <property type="evidence" value="ECO:0007669"/>
    <property type="project" value="InterPro"/>
</dbReference>